<dbReference type="OrthoDB" id="3265918at2759"/>
<feature type="region of interest" description="Disordered" evidence="1">
    <location>
        <begin position="294"/>
        <end position="370"/>
    </location>
</feature>
<dbReference type="AlphaFoldDB" id="A0A9P5NIM7"/>
<gene>
    <name evidence="2" type="ORF">CPB84DRAFT_1781993</name>
</gene>
<name>A0A9P5NIM7_GYMJU</name>
<feature type="compositionally biased region" description="Basic and acidic residues" evidence="1">
    <location>
        <begin position="326"/>
        <end position="340"/>
    </location>
</feature>
<reference evidence="2" key="1">
    <citation type="submission" date="2020-11" db="EMBL/GenBank/DDBJ databases">
        <authorList>
            <consortium name="DOE Joint Genome Institute"/>
            <person name="Ahrendt S."/>
            <person name="Riley R."/>
            <person name="Andreopoulos W."/>
            <person name="LaButti K."/>
            <person name="Pangilinan J."/>
            <person name="Ruiz-duenas F.J."/>
            <person name="Barrasa J.M."/>
            <person name="Sanchez-Garcia M."/>
            <person name="Camarero S."/>
            <person name="Miyauchi S."/>
            <person name="Serrano A."/>
            <person name="Linde D."/>
            <person name="Babiker R."/>
            <person name="Drula E."/>
            <person name="Ayuso-Fernandez I."/>
            <person name="Pacheco R."/>
            <person name="Padilla G."/>
            <person name="Ferreira P."/>
            <person name="Barriuso J."/>
            <person name="Kellner H."/>
            <person name="Castanera R."/>
            <person name="Alfaro M."/>
            <person name="Ramirez L."/>
            <person name="Pisabarro A.G."/>
            <person name="Kuo A."/>
            <person name="Tritt A."/>
            <person name="Lipzen A."/>
            <person name="He G."/>
            <person name="Yan M."/>
            <person name="Ng V."/>
            <person name="Cullen D."/>
            <person name="Martin F."/>
            <person name="Rosso M.-N."/>
            <person name="Henrissat B."/>
            <person name="Hibbett D."/>
            <person name="Martinez A.T."/>
            <person name="Grigoriev I.V."/>
        </authorList>
    </citation>
    <scope>NUCLEOTIDE SEQUENCE</scope>
    <source>
        <strain evidence="2">AH 44721</strain>
    </source>
</reference>
<evidence type="ECO:0000313" key="2">
    <source>
        <dbReference type="EMBL" id="KAF8895855.1"/>
    </source>
</evidence>
<keyword evidence="3" id="KW-1185">Reference proteome</keyword>
<comment type="caution">
    <text evidence="2">The sequence shown here is derived from an EMBL/GenBank/DDBJ whole genome shotgun (WGS) entry which is preliminary data.</text>
</comment>
<accession>A0A9P5NIM7</accession>
<protein>
    <submittedName>
        <fullName evidence="2">Uncharacterized protein</fullName>
    </submittedName>
</protein>
<dbReference type="Proteomes" id="UP000724874">
    <property type="component" value="Unassembled WGS sequence"/>
</dbReference>
<sequence>MKPAATLSNLFKEISSRPPRYPELNGLKKSNSFKSIQLRNQTPGSLDPFFSPDTYVYKDVLDPSHPATGVSVKFPNIRDEDIGVKIRPLSLLLPKQLPFPAIPIVTWAERVKWAKSVGIVGVPGSKSPKIPAHLGLTPKDQLYPEEDYNSFVIPAKRVIPRGPLFDLALRKAARRVHASLHVSTSKKRMGADRYMRRGIETRLRAAMNMIITRGASAGVKSGTPPNTPIVVSEADAGKHWIMQGWAYMFYPKSEVYNMPYPILITKLRSLLEQINKRVNQLERSWLNDSLLQDQKSGKLAPPAGSFSKRNEPGRYEGQQINSVRVRPRDKSDGDHPELHDIASLGEVMRRRSQVQPTSPASTPKVPKTSKSLASMILAGKKREVWEKELSAGLSLIGQRVGQELKCIDAATPPQSE</sequence>
<evidence type="ECO:0000256" key="1">
    <source>
        <dbReference type="SAM" id="MobiDB-lite"/>
    </source>
</evidence>
<dbReference type="EMBL" id="JADNYJ010000060">
    <property type="protein sequence ID" value="KAF8895855.1"/>
    <property type="molecule type" value="Genomic_DNA"/>
</dbReference>
<proteinExistence type="predicted"/>
<organism evidence="2 3">
    <name type="scientific">Gymnopilus junonius</name>
    <name type="common">Spectacular rustgill mushroom</name>
    <name type="synonym">Gymnopilus spectabilis subsp. junonius</name>
    <dbReference type="NCBI Taxonomy" id="109634"/>
    <lineage>
        <taxon>Eukaryota</taxon>
        <taxon>Fungi</taxon>
        <taxon>Dikarya</taxon>
        <taxon>Basidiomycota</taxon>
        <taxon>Agaricomycotina</taxon>
        <taxon>Agaricomycetes</taxon>
        <taxon>Agaricomycetidae</taxon>
        <taxon>Agaricales</taxon>
        <taxon>Agaricineae</taxon>
        <taxon>Hymenogastraceae</taxon>
        <taxon>Gymnopilus</taxon>
    </lineage>
</organism>
<evidence type="ECO:0000313" key="3">
    <source>
        <dbReference type="Proteomes" id="UP000724874"/>
    </source>
</evidence>